<feature type="non-terminal residue" evidence="3">
    <location>
        <position position="94"/>
    </location>
</feature>
<dbReference type="InterPro" id="IPR009027">
    <property type="entry name" value="Ribosomal_bL9/RNase_H1_N"/>
</dbReference>
<evidence type="ECO:0000313" key="3">
    <source>
        <dbReference type="EMBL" id="MED6126195.1"/>
    </source>
</evidence>
<dbReference type="Proteomes" id="UP001341840">
    <property type="component" value="Unassembled WGS sequence"/>
</dbReference>
<accession>A0ABU6RQF7</accession>
<feature type="region of interest" description="Disordered" evidence="1">
    <location>
        <begin position="69"/>
        <end position="94"/>
    </location>
</feature>
<dbReference type="Gene3D" id="3.40.970.10">
    <property type="entry name" value="Ribonuclease H1, N-terminal domain"/>
    <property type="match status" value="1"/>
</dbReference>
<sequence>MAYKFFAITRGKETGVYSSFDAANQQLRGYPGPEFVAFNSHLLAKHAFESRMEIFQDAREAVAVELAANNTSPSPPHTPRTVPTARGLLAPMVS</sequence>
<dbReference type="InterPro" id="IPR037056">
    <property type="entry name" value="RNase_H1_N_sf"/>
</dbReference>
<reference evidence="3 4" key="1">
    <citation type="journal article" date="2023" name="Plants (Basel)">
        <title>Bridging the Gap: Combining Genomics and Transcriptomics Approaches to Understand Stylosanthes scabra, an Orphan Legume from the Brazilian Caatinga.</title>
        <authorList>
            <person name="Ferreira-Neto J.R.C."/>
            <person name="da Silva M.D."/>
            <person name="Binneck E."/>
            <person name="de Melo N.F."/>
            <person name="da Silva R.H."/>
            <person name="de Melo A.L.T.M."/>
            <person name="Pandolfi V."/>
            <person name="Bustamante F.O."/>
            <person name="Brasileiro-Vidal A.C."/>
            <person name="Benko-Iseppon A.M."/>
        </authorList>
    </citation>
    <scope>NUCLEOTIDE SEQUENCE [LARGE SCALE GENOMIC DNA]</scope>
    <source>
        <tissue evidence="3">Leaves</tissue>
    </source>
</reference>
<dbReference type="Pfam" id="PF01693">
    <property type="entry name" value="Cauli_VI"/>
    <property type="match status" value="1"/>
</dbReference>
<evidence type="ECO:0000313" key="4">
    <source>
        <dbReference type="Proteomes" id="UP001341840"/>
    </source>
</evidence>
<comment type="caution">
    <text evidence="3">The sequence shown here is derived from an EMBL/GenBank/DDBJ whole genome shotgun (WGS) entry which is preliminary data.</text>
</comment>
<evidence type="ECO:0000256" key="1">
    <source>
        <dbReference type="SAM" id="MobiDB-lite"/>
    </source>
</evidence>
<name>A0ABU6RQF7_9FABA</name>
<organism evidence="3 4">
    <name type="scientific">Stylosanthes scabra</name>
    <dbReference type="NCBI Taxonomy" id="79078"/>
    <lineage>
        <taxon>Eukaryota</taxon>
        <taxon>Viridiplantae</taxon>
        <taxon>Streptophyta</taxon>
        <taxon>Embryophyta</taxon>
        <taxon>Tracheophyta</taxon>
        <taxon>Spermatophyta</taxon>
        <taxon>Magnoliopsida</taxon>
        <taxon>eudicotyledons</taxon>
        <taxon>Gunneridae</taxon>
        <taxon>Pentapetalae</taxon>
        <taxon>rosids</taxon>
        <taxon>fabids</taxon>
        <taxon>Fabales</taxon>
        <taxon>Fabaceae</taxon>
        <taxon>Papilionoideae</taxon>
        <taxon>50 kb inversion clade</taxon>
        <taxon>dalbergioids sensu lato</taxon>
        <taxon>Dalbergieae</taxon>
        <taxon>Pterocarpus clade</taxon>
        <taxon>Stylosanthes</taxon>
    </lineage>
</organism>
<feature type="domain" description="Ribonuclease H1 N-terminal" evidence="2">
    <location>
        <begin position="4"/>
        <end position="46"/>
    </location>
</feature>
<evidence type="ECO:0000259" key="2">
    <source>
        <dbReference type="Pfam" id="PF01693"/>
    </source>
</evidence>
<dbReference type="InterPro" id="IPR011320">
    <property type="entry name" value="RNase_H1_N"/>
</dbReference>
<gene>
    <name evidence="3" type="ORF">PIB30_076011</name>
</gene>
<protein>
    <recommendedName>
        <fullName evidence="2">Ribonuclease H1 N-terminal domain-containing protein</fullName>
    </recommendedName>
</protein>
<proteinExistence type="predicted"/>
<dbReference type="SUPFAM" id="SSF55658">
    <property type="entry name" value="L9 N-domain-like"/>
    <property type="match status" value="1"/>
</dbReference>
<keyword evidence="4" id="KW-1185">Reference proteome</keyword>
<dbReference type="EMBL" id="JASCZI010031193">
    <property type="protein sequence ID" value="MED6126195.1"/>
    <property type="molecule type" value="Genomic_DNA"/>
</dbReference>